<dbReference type="Proteomes" id="UP000196594">
    <property type="component" value="Unassembled WGS sequence"/>
</dbReference>
<comment type="similarity">
    <text evidence="1">Belongs to the SMP-30/CGR1 family.</text>
</comment>
<dbReference type="SUPFAM" id="SSF63829">
    <property type="entry name" value="Calcium-dependent phosphotriesterase"/>
    <property type="match status" value="1"/>
</dbReference>
<protein>
    <submittedName>
        <fullName evidence="4">Gluconolactonase</fullName>
    </submittedName>
</protein>
<evidence type="ECO:0000256" key="2">
    <source>
        <dbReference type="ARBA" id="ARBA00022801"/>
    </source>
</evidence>
<comment type="caution">
    <text evidence="4">The sequence shown here is derived from an EMBL/GenBank/DDBJ whole genome shotgun (WGS) entry which is preliminary data.</text>
</comment>
<evidence type="ECO:0000313" key="4">
    <source>
        <dbReference type="EMBL" id="OUZ40946.1"/>
    </source>
</evidence>
<dbReference type="EMBL" id="NHNT01000001">
    <property type="protein sequence ID" value="OUZ40946.1"/>
    <property type="molecule type" value="Genomic_DNA"/>
</dbReference>
<name>A0ABX3ZMG4_9BACL</name>
<evidence type="ECO:0000259" key="3">
    <source>
        <dbReference type="Pfam" id="PF08450"/>
    </source>
</evidence>
<dbReference type="RefSeq" id="WP_087615742.1">
    <property type="nucleotide sequence ID" value="NZ_JAFBEY010000002.1"/>
</dbReference>
<evidence type="ECO:0000313" key="5">
    <source>
        <dbReference type="Proteomes" id="UP000196594"/>
    </source>
</evidence>
<dbReference type="InterPro" id="IPR011042">
    <property type="entry name" value="6-blade_b-propeller_TolB-like"/>
</dbReference>
<organism evidence="4 5">
    <name type="scientific">Solibacillus kalamii</name>
    <dbReference type="NCBI Taxonomy" id="1748298"/>
    <lineage>
        <taxon>Bacteria</taxon>
        <taxon>Bacillati</taxon>
        <taxon>Bacillota</taxon>
        <taxon>Bacilli</taxon>
        <taxon>Bacillales</taxon>
        <taxon>Caryophanaceae</taxon>
        <taxon>Solibacillus</taxon>
    </lineage>
</organism>
<feature type="domain" description="SMP-30/Gluconolactonase/LRE-like region" evidence="3">
    <location>
        <begin position="64"/>
        <end position="303"/>
    </location>
</feature>
<dbReference type="PANTHER" id="PTHR47572:SF4">
    <property type="entry name" value="LACTONASE DRP35"/>
    <property type="match status" value="1"/>
</dbReference>
<sequence length="326" mass="35676">MRSKKGALVWILVLVLSLITVTFTGAKALYETKPVPAEERHDISEIIHQSSKWEKVATGSGFMEGINFDRKGNIWLVSPTTGEILTIKGDKVEKVLGDKDKLMPIGAKFHKDGRLFITDGKGELYSYNPATGERKTIVNSYDGKPLNGLNDLVFDETGGLYFTEPMGSSATHPTGRVFYLPPGKTEAILFSENIAYPNGITISANGQRVYISEFDKNQILSVPSVNAANSPESPFIFARFEGGIGPDGLAVDAEGNLYVAHFQAGEVVVVDANGFKYGTIRLPEDAGTFATNLAFYDGYLYVTESSKNEVWRIQVKKKGLQPYGLN</sequence>
<evidence type="ECO:0000256" key="1">
    <source>
        <dbReference type="ARBA" id="ARBA00008853"/>
    </source>
</evidence>
<dbReference type="InterPro" id="IPR051262">
    <property type="entry name" value="SMP-30/CGR1_Lactonase"/>
</dbReference>
<gene>
    <name evidence="4" type="ORF">CBM15_03450</name>
</gene>
<keyword evidence="5" id="KW-1185">Reference proteome</keyword>
<dbReference type="Pfam" id="PF08450">
    <property type="entry name" value="SGL"/>
    <property type="match status" value="1"/>
</dbReference>
<keyword evidence="2" id="KW-0378">Hydrolase</keyword>
<reference evidence="4 5" key="1">
    <citation type="journal article" date="2017" name="Int. J. Syst. Evol. Microbiol.">
        <title>Solibacillus kalamii sp. nov., isolated from a high-efficiency particulate arrestance filter system used in the International Space Station.</title>
        <authorList>
            <person name="Checinska Sielaff A."/>
            <person name="Kumar R.M."/>
            <person name="Pal D."/>
            <person name="Mayilraj S."/>
            <person name="Venkateswaran K."/>
        </authorList>
    </citation>
    <scope>NUCLEOTIDE SEQUENCE [LARGE SCALE GENOMIC DNA]</scope>
    <source>
        <strain evidence="4 5">ISSFR-015</strain>
    </source>
</reference>
<dbReference type="InterPro" id="IPR013658">
    <property type="entry name" value="SGL"/>
</dbReference>
<accession>A0ABX3ZMG4</accession>
<dbReference type="Gene3D" id="2.120.10.30">
    <property type="entry name" value="TolB, C-terminal domain"/>
    <property type="match status" value="1"/>
</dbReference>
<proteinExistence type="inferred from homology"/>
<dbReference type="PANTHER" id="PTHR47572">
    <property type="entry name" value="LIPOPROTEIN-RELATED"/>
    <property type="match status" value="1"/>
</dbReference>